<feature type="region of interest" description="Disordered" evidence="2">
    <location>
        <begin position="214"/>
        <end position="288"/>
    </location>
</feature>
<feature type="region of interest" description="Disordered" evidence="2">
    <location>
        <begin position="31"/>
        <end position="62"/>
    </location>
</feature>
<dbReference type="GO" id="GO:0005737">
    <property type="term" value="C:cytoplasm"/>
    <property type="evidence" value="ECO:0000318"/>
    <property type="project" value="GO_Central"/>
</dbReference>
<dbReference type="EnsemblMetazoa" id="PPA37673.1">
    <property type="protein sequence ID" value="PPA37673.1"/>
    <property type="gene ID" value="WBGene00276042"/>
</dbReference>
<comment type="similarity">
    <text evidence="1">Belongs to the CDV3 family.</text>
</comment>
<keyword evidence="4" id="KW-1185">Reference proteome</keyword>
<proteinExistence type="inferred from homology"/>
<dbReference type="PANTHER" id="PTHR16284:SF13">
    <property type="entry name" value="PROTEIN CDV3 HOMOLOG"/>
    <property type="match status" value="1"/>
</dbReference>
<dbReference type="Proteomes" id="UP000005239">
    <property type="component" value="Unassembled WGS sequence"/>
</dbReference>
<accession>A0A2A6BB90</accession>
<evidence type="ECO:0000256" key="1">
    <source>
        <dbReference type="ARBA" id="ARBA00006062"/>
    </source>
</evidence>
<dbReference type="AlphaFoldDB" id="A0A2A6BB90"/>
<evidence type="ECO:0000313" key="4">
    <source>
        <dbReference type="Proteomes" id="UP000005239"/>
    </source>
</evidence>
<protein>
    <submittedName>
        <fullName evidence="3">Uncharacterized protein</fullName>
    </submittedName>
</protein>
<accession>A0A8R1UPU9</accession>
<sequence length="288" mass="31787">MADLDSFFAKKKDKKKKTVVKVDDVGSLLERKAKKQEEREREEHEDGQPRNGDDDRSQGEDSEWLDYETNTNNKFGRLINCCLLIPLLQTHDLFVSKKEYCRVDGLRIKDMVLGEAEEEAPEIIEGEEKEVVKEVTKTWGTIETAQTAPELIPTANEYAAAKSSRYIAPSLRGGGSTGGGKIDLTNQEMFPTFAAAEQIEKHKKDEVKTTAWSTAGAPAARPGAYVPPRTDTWSSARPSAREKDDALAAVRAMSATAAPTPVRAPHPPEPVLNKSANAYVPPHLRNQS</sequence>
<feature type="compositionally biased region" description="Basic and acidic residues" evidence="2">
    <location>
        <begin position="31"/>
        <end position="59"/>
    </location>
</feature>
<organism evidence="3 4">
    <name type="scientific">Pristionchus pacificus</name>
    <name type="common">Parasitic nematode worm</name>
    <dbReference type="NCBI Taxonomy" id="54126"/>
    <lineage>
        <taxon>Eukaryota</taxon>
        <taxon>Metazoa</taxon>
        <taxon>Ecdysozoa</taxon>
        <taxon>Nematoda</taxon>
        <taxon>Chromadorea</taxon>
        <taxon>Rhabditida</taxon>
        <taxon>Rhabditina</taxon>
        <taxon>Diplogasteromorpha</taxon>
        <taxon>Diplogasteroidea</taxon>
        <taxon>Neodiplogasteridae</taxon>
        <taxon>Pristionchus</taxon>
    </lineage>
</organism>
<gene>
    <name evidence="3" type="primary">WBGene00276042</name>
</gene>
<reference evidence="3" key="2">
    <citation type="submission" date="2022-06" db="UniProtKB">
        <authorList>
            <consortium name="EnsemblMetazoa"/>
        </authorList>
    </citation>
    <scope>IDENTIFICATION</scope>
    <source>
        <strain evidence="3">PS312</strain>
    </source>
</reference>
<dbReference type="PANTHER" id="PTHR16284">
    <property type="entry name" value="PROTEIN CDV3 HOMOLOG"/>
    <property type="match status" value="1"/>
</dbReference>
<evidence type="ECO:0000313" key="3">
    <source>
        <dbReference type="EnsemblMetazoa" id="PPA37673.1"/>
    </source>
</evidence>
<reference evidence="4" key="1">
    <citation type="journal article" date="2008" name="Nat. Genet.">
        <title>The Pristionchus pacificus genome provides a unique perspective on nematode lifestyle and parasitism.</title>
        <authorList>
            <person name="Dieterich C."/>
            <person name="Clifton S.W."/>
            <person name="Schuster L.N."/>
            <person name="Chinwalla A."/>
            <person name="Delehaunty K."/>
            <person name="Dinkelacker I."/>
            <person name="Fulton L."/>
            <person name="Fulton R."/>
            <person name="Godfrey J."/>
            <person name="Minx P."/>
            <person name="Mitreva M."/>
            <person name="Roeseler W."/>
            <person name="Tian H."/>
            <person name="Witte H."/>
            <person name="Yang S.P."/>
            <person name="Wilson R.K."/>
            <person name="Sommer R.J."/>
        </authorList>
    </citation>
    <scope>NUCLEOTIDE SEQUENCE [LARGE SCALE GENOMIC DNA]</scope>
    <source>
        <strain evidence="4">PS312</strain>
    </source>
</reference>
<dbReference type="OrthoDB" id="5848645at2759"/>
<name>A0A2A6BB90_PRIPA</name>
<evidence type="ECO:0000256" key="2">
    <source>
        <dbReference type="SAM" id="MobiDB-lite"/>
    </source>
</evidence>
<dbReference type="InterPro" id="IPR026806">
    <property type="entry name" value="CDV3"/>
</dbReference>